<dbReference type="GO" id="GO:0030246">
    <property type="term" value="F:carbohydrate binding"/>
    <property type="evidence" value="ECO:0007669"/>
    <property type="project" value="InterPro"/>
</dbReference>
<evidence type="ECO:0000256" key="1">
    <source>
        <dbReference type="ARBA" id="ARBA00005028"/>
    </source>
</evidence>
<reference evidence="11" key="1">
    <citation type="submission" date="2018-05" db="EMBL/GenBank/DDBJ databases">
        <title>Azospirillum thermophila sp. nov., a novel isolated from hot spring.</title>
        <authorList>
            <person name="Zhao Z."/>
        </authorList>
    </citation>
    <scope>NUCLEOTIDE SEQUENCE [LARGE SCALE GENOMIC DNA]</scope>
    <source>
        <strain evidence="11">CFH 70021</strain>
        <plasmid evidence="11">unnamed2</plasmid>
    </source>
</reference>
<evidence type="ECO:0000256" key="9">
    <source>
        <dbReference type="SAM" id="SignalP"/>
    </source>
</evidence>
<dbReference type="OrthoDB" id="9779408at2"/>
<evidence type="ECO:0000256" key="4">
    <source>
        <dbReference type="ARBA" id="ARBA00023277"/>
    </source>
</evidence>
<feature type="active site" description="Proton acceptor" evidence="6">
    <location>
        <position position="346"/>
    </location>
</feature>
<evidence type="ECO:0000256" key="6">
    <source>
        <dbReference type="PIRSR" id="PIRSR005096-1"/>
    </source>
</evidence>
<evidence type="ECO:0000256" key="2">
    <source>
        <dbReference type="ARBA" id="ARBA00006206"/>
    </source>
</evidence>
<dbReference type="Proteomes" id="UP000245629">
    <property type="component" value="Plasmid unnamed2"/>
</dbReference>
<dbReference type="RefSeq" id="WP_109333171.1">
    <property type="nucleotide sequence ID" value="NZ_CP029357.1"/>
</dbReference>
<dbReference type="AlphaFoldDB" id="A0A2S2CZJ9"/>
<evidence type="ECO:0000313" key="10">
    <source>
        <dbReference type="EMBL" id="AWK89657.1"/>
    </source>
</evidence>
<dbReference type="Gene3D" id="2.70.98.10">
    <property type="match status" value="1"/>
</dbReference>
<feature type="signal peptide" evidence="9">
    <location>
        <begin position="1"/>
        <end position="21"/>
    </location>
</feature>
<evidence type="ECO:0000256" key="8">
    <source>
        <dbReference type="PIRSR" id="PIRSR005096-3"/>
    </source>
</evidence>
<dbReference type="SUPFAM" id="SSF74650">
    <property type="entry name" value="Galactose mutarotase-like"/>
    <property type="match status" value="1"/>
</dbReference>
<dbReference type="PANTHER" id="PTHR10091">
    <property type="entry name" value="ALDOSE-1-EPIMERASE"/>
    <property type="match status" value="1"/>
</dbReference>
<dbReference type="InterPro" id="IPR047215">
    <property type="entry name" value="Galactose_mutarotase-like"/>
</dbReference>
<keyword evidence="11" id="KW-1185">Reference proteome</keyword>
<evidence type="ECO:0000313" key="11">
    <source>
        <dbReference type="Proteomes" id="UP000245629"/>
    </source>
</evidence>
<dbReference type="PIRSF" id="PIRSF005096">
    <property type="entry name" value="GALM"/>
    <property type="match status" value="1"/>
</dbReference>
<keyword evidence="3 5" id="KW-0413">Isomerase</keyword>
<protein>
    <recommendedName>
        <fullName evidence="5">Aldose 1-epimerase</fullName>
        <ecNumber evidence="5">5.1.3.3</ecNumber>
    </recommendedName>
</protein>
<evidence type="ECO:0000256" key="7">
    <source>
        <dbReference type="PIRSR" id="PIRSR005096-2"/>
    </source>
</evidence>
<evidence type="ECO:0000256" key="5">
    <source>
        <dbReference type="PIRNR" id="PIRNR005096"/>
    </source>
</evidence>
<dbReference type="InterPro" id="IPR015443">
    <property type="entry name" value="Aldose_1-epimerase"/>
</dbReference>
<dbReference type="KEGG" id="azz:DEW08_27100"/>
<sequence length="382" mass="41180">MRKWTSGALLLLLGVSTAALAAPGDAGGYVELKRENFQKEIDGKPVDLYTLTNAKGMVVKITNYGAKVEQILVPDRNGNLGDVALGYDGIDQVIAGQPSMGAFIGRYANRIGGGKFSIDGQPYQASLNDGPNSLHGGKKGSRFVVFDARQIDPATVEMRYTFKDGEEGYPGTVPARVVYKVTDDNALDIAFDATTDKPTIVNFTSHVFFNLAGEGNGSILNHQLQVDADSFTPVDGTLITTGEIRPVKGTPLDFTSPQAVGARIASDYDQLGFVKGYDHNFVLNKKAGDYGLMARMVEPASGRVLEVYGTQPGLQFYSGNFLTGAVPKDQGKGGHLYKLQEAFCLEPQVFPDAPNKANFPSPVLRPGETYSGRITYKFLTRN</sequence>
<dbReference type="EC" id="5.1.3.3" evidence="5"/>
<dbReference type="EMBL" id="CP029357">
    <property type="protein sequence ID" value="AWK89657.1"/>
    <property type="molecule type" value="Genomic_DNA"/>
</dbReference>
<proteinExistence type="inferred from homology"/>
<dbReference type="Pfam" id="PF01263">
    <property type="entry name" value="Aldose_epim"/>
    <property type="match status" value="1"/>
</dbReference>
<dbReference type="InterPro" id="IPR011013">
    <property type="entry name" value="Gal_mutarotase_sf_dom"/>
</dbReference>
<dbReference type="GO" id="GO:0006006">
    <property type="term" value="P:glucose metabolic process"/>
    <property type="evidence" value="ECO:0007669"/>
    <property type="project" value="TreeGrafter"/>
</dbReference>
<dbReference type="GO" id="GO:0033499">
    <property type="term" value="P:galactose catabolic process via UDP-galactose, Leloir pathway"/>
    <property type="evidence" value="ECO:0007669"/>
    <property type="project" value="TreeGrafter"/>
</dbReference>
<gene>
    <name evidence="10" type="ORF">DEW08_27100</name>
</gene>
<comment type="pathway">
    <text evidence="1 5">Carbohydrate metabolism; hexose metabolism.</text>
</comment>
<comment type="similarity">
    <text evidence="2 5">Belongs to the aldose epimerase family.</text>
</comment>
<dbReference type="GO" id="GO:0005737">
    <property type="term" value="C:cytoplasm"/>
    <property type="evidence" value="ECO:0007669"/>
    <property type="project" value="TreeGrafter"/>
</dbReference>
<keyword evidence="10" id="KW-0614">Plasmid</keyword>
<comment type="catalytic activity">
    <reaction evidence="5">
        <text>alpha-D-glucose = beta-D-glucose</text>
        <dbReference type="Rhea" id="RHEA:10264"/>
        <dbReference type="ChEBI" id="CHEBI:15903"/>
        <dbReference type="ChEBI" id="CHEBI:17925"/>
        <dbReference type="EC" id="5.1.3.3"/>
    </reaction>
</comment>
<keyword evidence="4 5" id="KW-0119">Carbohydrate metabolism</keyword>
<organism evidence="10 11">
    <name type="scientific">Azospirillum thermophilum</name>
    <dbReference type="NCBI Taxonomy" id="2202148"/>
    <lineage>
        <taxon>Bacteria</taxon>
        <taxon>Pseudomonadati</taxon>
        <taxon>Pseudomonadota</taxon>
        <taxon>Alphaproteobacteria</taxon>
        <taxon>Rhodospirillales</taxon>
        <taxon>Azospirillaceae</taxon>
        <taxon>Azospirillum</taxon>
    </lineage>
</organism>
<accession>A0A2S2CZJ9</accession>
<dbReference type="PANTHER" id="PTHR10091:SF0">
    <property type="entry name" value="GALACTOSE MUTAROTASE"/>
    <property type="match status" value="1"/>
</dbReference>
<feature type="binding site" evidence="7">
    <location>
        <position position="278"/>
    </location>
    <ligand>
        <name>beta-D-galactose</name>
        <dbReference type="ChEBI" id="CHEBI:27667"/>
    </ligand>
</feature>
<feature type="binding site" evidence="8">
    <location>
        <begin position="109"/>
        <end position="110"/>
    </location>
    <ligand>
        <name>beta-D-galactose</name>
        <dbReference type="ChEBI" id="CHEBI:27667"/>
    </ligand>
</feature>
<dbReference type="GO" id="GO:0004034">
    <property type="term" value="F:aldose 1-epimerase activity"/>
    <property type="evidence" value="ECO:0007669"/>
    <property type="project" value="UniProtKB-EC"/>
</dbReference>
<dbReference type="UniPathway" id="UPA00242"/>
<dbReference type="CDD" id="cd09019">
    <property type="entry name" value="galactose_mutarotase_like"/>
    <property type="match status" value="1"/>
</dbReference>
<dbReference type="NCBIfam" id="NF008277">
    <property type="entry name" value="PRK11055.1"/>
    <property type="match status" value="1"/>
</dbReference>
<dbReference type="InterPro" id="IPR008183">
    <property type="entry name" value="Aldose_1/G6P_1-epimerase"/>
</dbReference>
<keyword evidence="9" id="KW-0732">Signal</keyword>
<feature type="chain" id="PRO_5015640330" description="Aldose 1-epimerase" evidence="9">
    <location>
        <begin position="22"/>
        <end position="382"/>
    </location>
</feature>
<evidence type="ECO:0000256" key="3">
    <source>
        <dbReference type="ARBA" id="ARBA00023235"/>
    </source>
</evidence>
<geneLocation type="plasmid" evidence="10 11">
    <name>unnamed2</name>
</geneLocation>
<feature type="active site" description="Proton donor" evidence="6">
    <location>
        <position position="206"/>
    </location>
</feature>
<name>A0A2S2CZJ9_9PROT</name>
<dbReference type="InterPro" id="IPR014718">
    <property type="entry name" value="GH-type_carb-bd"/>
</dbReference>